<evidence type="ECO:0000313" key="2">
    <source>
        <dbReference type="RefSeq" id="XP_014681297.1"/>
    </source>
</evidence>
<dbReference type="Proteomes" id="UP000695022">
    <property type="component" value="Unplaced"/>
</dbReference>
<feature type="non-terminal residue" evidence="2">
    <location>
        <position position="363"/>
    </location>
</feature>
<accession>A0ABM1FA26</accession>
<reference evidence="2" key="1">
    <citation type="submission" date="2025-08" db="UniProtKB">
        <authorList>
            <consortium name="RefSeq"/>
        </authorList>
    </citation>
    <scope>IDENTIFICATION</scope>
</reference>
<evidence type="ECO:0000313" key="1">
    <source>
        <dbReference type="Proteomes" id="UP000695022"/>
    </source>
</evidence>
<dbReference type="Pfam" id="PF25228">
    <property type="entry name" value="Lips"/>
    <property type="match status" value="1"/>
</dbReference>
<dbReference type="RefSeq" id="XP_014681297.1">
    <property type="nucleotide sequence ID" value="XM_014825811.1"/>
</dbReference>
<keyword evidence="1" id="KW-1185">Reference proteome</keyword>
<dbReference type="PANTHER" id="PTHR37686">
    <property type="entry name" value="LD36006P"/>
    <property type="match status" value="1"/>
</dbReference>
<dbReference type="InterPro" id="IPR057435">
    <property type="entry name" value="Lips"/>
</dbReference>
<organism evidence="1 2">
    <name type="scientific">Priapulus caudatus</name>
    <name type="common">Priapulid worm</name>
    <dbReference type="NCBI Taxonomy" id="37621"/>
    <lineage>
        <taxon>Eukaryota</taxon>
        <taxon>Metazoa</taxon>
        <taxon>Ecdysozoa</taxon>
        <taxon>Scalidophora</taxon>
        <taxon>Priapulida</taxon>
        <taxon>Priapulimorpha</taxon>
        <taxon>Priapulimorphida</taxon>
        <taxon>Priapulidae</taxon>
        <taxon>Priapulus</taxon>
    </lineage>
</organism>
<dbReference type="PANTHER" id="PTHR37686:SF1">
    <property type="entry name" value="LD36006P"/>
    <property type="match status" value="1"/>
</dbReference>
<protein>
    <submittedName>
        <fullName evidence="2">Uncharacterized protein LOC106821129</fullName>
    </submittedName>
</protein>
<sequence>MYAAVPTSDPAPASVAPPRDIVQEVRRSKFLQRLETFPATRVIAMESEGDAEPEREPLKFDVCTDGMPEDIAQCVLGIKGVAEKMLYHWKTFPIQLPPPIAVVTEESTPTRKKTINMRDLFIAPSFDELEQVALNTNGELRHLNEKQLSSVQQMGEFEVESTNFPSQVHRWRLSQLLQKGVIRTQAALLCDLALALRLVIITARNRLHSHFFSLCQSLTALVTGCLKLLDVVIGVPSNKAVNLELQLWEERCKHLVAELKVRRGHETALETYCVYVKQKCRQHSMEKYRLDDNDHLPPVPYLFQSPKGIELDLRLFNKDVMTEALPLLSAILEQESKGWFVQFREKCISERKGHGISDEEIEK</sequence>
<proteinExistence type="predicted"/>
<name>A0ABM1FA26_PRICU</name>
<dbReference type="GeneID" id="106821129"/>
<gene>
    <name evidence="2" type="primary">LOC106821129</name>
</gene>